<accession>A0A6I3J1S0</accession>
<dbReference type="Proteomes" id="UP000433406">
    <property type="component" value="Unassembled WGS sequence"/>
</dbReference>
<dbReference type="AlphaFoldDB" id="A0A6I3J1S0"/>
<gene>
    <name evidence="2" type="ORF">GGQ22_07920</name>
</gene>
<evidence type="ECO:0000313" key="2">
    <source>
        <dbReference type="EMBL" id="MTB95011.1"/>
    </source>
</evidence>
<keyword evidence="3" id="KW-1185">Reference proteome</keyword>
<proteinExistence type="predicted"/>
<organism evidence="2 3">
    <name type="scientific">Nocardioides marmotae</name>
    <dbReference type="NCBI Taxonomy" id="2663857"/>
    <lineage>
        <taxon>Bacteria</taxon>
        <taxon>Bacillati</taxon>
        <taxon>Actinomycetota</taxon>
        <taxon>Actinomycetes</taxon>
        <taxon>Propionibacteriales</taxon>
        <taxon>Nocardioidaceae</taxon>
        <taxon>Nocardioides</taxon>
    </lineage>
</organism>
<name>A0A6I3J1S0_9ACTN</name>
<sequence length="143" mass="15175">MWRVTALVEGAVTIGVALLVDLAVDSFDLPGWAVALAAVAVVAWAVVVPQWRYAVHRWEVTDTAVHTQSGWWAREQRIAPLSRIQTVDRAEGAVARLFGLATVTVTTASAAGALEIDGLDLARAQDLVAELTLMADAVEGDAT</sequence>
<comment type="caution">
    <text evidence="2">The sequence shown here is derived from an EMBL/GenBank/DDBJ whole genome shotgun (WGS) entry which is preliminary data.</text>
</comment>
<dbReference type="InterPro" id="IPR005182">
    <property type="entry name" value="YdbS-like_PH"/>
</dbReference>
<protein>
    <submittedName>
        <fullName evidence="2">PH domain-containing protein</fullName>
    </submittedName>
</protein>
<dbReference type="PANTHER" id="PTHR34473:SF3">
    <property type="entry name" value="TRANSMEMBRANE PROTEIN-RELATED"/>
    <property type="match status" value="1"/>
</dbReference>
<feature type="domain" description="YdbS-like PH" evidence="1">
    <location>
        <begin position="54"/>
        <end position="129"/>
    </location>
</feature>
<reference evidence="2 3" key="1">
    <citation type="submission" date="2019-10" db="EMBL/GenBank/DDBJ databases">
        <title>Nocardioides novel species isolated from the excrement of Marmot.</title>
        <authorList>
            <person name="Zhang G."/>
        </authorList>
    </citation>
    <scope>NUCLEOTIDE SEQUENCE [LARGE SCALE GENOMIC DNA]</scope>
    <source>
        <strain evidence="3">zg-579</strain>
    </source>
</reference>
<dbReference type="PANTHER" id="PTHR34473">
    <property type="entry name" value="UPF0699 TRANSMEMBRANE PROTEIN YDBS"/>
    <property type="match status" value="1"/>
</dbReference>
<dbReference type="EMBL" id="WLCI01000008">
    <property type="protein sequence ID" value="MTB95011.1"/>
    <property type="molecule type" value="Genomic_DNA"/>
</dbReference>
<evidence type="ECO:0000313" key="3">
    <source>
        <dbReference type="Proteomes" id="UP000433406"/>
    </source>
</evidence>
<dbReference type="Pfam" id="PF03703">
    <property type="entry name" value="bPH_2"/>
    <property type="match status" value="1"/>
</dbReference>
<evidence type="ECO:0000259" key="1">
    <source>
        <dbReference type="Pfam" id="PF03703"/>
    </source>
</evidence>